<dbReference type="OrthoDB" id="428768at2759"/>
<dbReference type="Gene3D" id="3.90.1590.10">
    <property type="entry name" value="glutathione-dependent formaldehyde- activating enzyme (gfa)"/>
    <property type="match status" value="2"/>
</dbReference>
<dbReference type="GeneID" id="28984744"/>
<feature type="domain" description="CENP-V/GFA" evidence="5">
    <location>
        <begin position="4"/>
        <end position="121"/>
    </location>
</feature>
<name>A0A0J1AWW7_9TREE</name>
<evidence type="ECO:0000313" key="6">
    <source>
        <dbReference type="EMBL" id="KLT39794.1"/>
    </source>
</evidence>
<dbReference type="Pfam" id="PF04828">
    <property type="entry name" value="GFA"/>
    <property type="match status" value="2"/>
</dbReference>
<dbReference type="Proteomes" id="UP000053611">
    <property type="component" value="Unassembled WGS sequence"/>
</dbReference>
<dbReference type="GO" id="GO:0046872">
    <property type="term" value="F:metal ion binding"/>
    <property type="evidence" value="ECO:0007669"/>
    <property type="project" value="UniProtKB-KW"/>
</dbReference>
<dbReference type="PANTHER" id="PTHR33337:SF40">
    <property type="entry name" value="CENP-V_GFA DOMAIN-CONTAINING PROTEIN-RELATED"/>
    <property type="match status" value="1"/>
</dbReference>
<organism evidence="6 7">
    <name type="scientific">Cutaneotrichosporon oleaginosum</name>
    <dbReference type="NCBI Taxonomy" id="879819"/>
    <lineage>
        <taxon>Eukaryota</taxon>
        <taxon>Fungi</taxon>
        <taxon>Dikarya</taxon>
        <taxon>Basidiomycota</taxon>
        <taxon>Agaricomycotina</taxon>
        <taxon>Tremellomycetes</taxon>
        <taxon>Trichosporonales</taxon>
        <taxon>Trichosporonaceae</taxon>
        <taxon>Cutaneotrichosporon</taxon>
    </lineage>
</organism>
<dbReference type="SUPFAM" id="SSF51316">
    <property type="entry name" value="Mss4-like"/>
    <property type="match status" value="2"/>
</dbReference>
<dbReference type="PANTHER" id="PTHR33337">
    <property type="entry name" value="GFA DOMAIN-CONTAINING PROTEIN"/>
    <property type="match status" value="1"/>
</dbReference>
<keyword evidence="7" id="KW-1185">Reference proteome</keyword>
<dbReference type="PROSITE" id="PS51891">
    <property type="entry name" value="CENP_V_GFA"/>
    <property type="match status" value="2"/>
</dbReference>
<sequence length="294" mass="31852">MVRLDGKCNCGALSIAVEGHPSIVGICHCTHCRRFTGNVSTYIIAFPINAAQITGHPAQWTTRADSGYYATRFFCAKCGSSMYAHHDVRDARVFINGGHCTPGTLPPPMQEFWLRSSETWDTAHPNTLVLERQITPTLAAPSLPRRISPPVGLVCGPTAGGCNCGRIQVRLKEIKKTIICHCSTCRRFTGSVSAYLITAARDELEIVGCPKLHGSVADSGNAVTRMFCPVCGSSICIMQDHNPTVEVYGGILPPGSLPPPSSERFRHNAEPWAKVYNSVMTSARRSIEGLLNTP</sequence>
<accession>A0A0J1AWW7</accession>
<evidence type="ECO:0000256" key="3">
    <source>
        <dbReference type="ARBA" id="ARBA00022833"/>
    </source>
</evidence>
<evidence type="ECO:0000256" key="1">
    <source>
        <dbReference type="ARBA" id="ARBA00005495"/>
    </source>
</evidence>
<dbReference type="GO" id="GO:0016846">
    <property type="term" value="F:carbon-sulfur lyase activity"/>
    <property type="evidence" value="ECO:0007669"/>
    <property type="project" value="InterPro"/>
</dbReference>
<keyword evidence="4" id="KW-0456">Lyase</keyword>
<evidence type="ECO:0000259" key="5">
    <source>
        <dbReference type="PROSITE" id="PS51891"/>
    </source>
</evidence>
<dbReference type="InterPro" id="IPR006913">
    <property type="entry name" value="CENP-V/GFA"/>
</dbReference>
<dbReference type="InterPro" id="IPR011057">
    <property type="entry name" value="Mss4-like_sf"/>
</dbReference>
<protein>
    <recommendedName>
        <fullName evidence="5">CENP-V/GFA domain-containing protein</fullName>
    </recommendedName>
</protein>
<proteinExistence type="inferred from homology"/>
<keyword evidence="2" id="KW-0479">Metal-binding</keyword>
<evidence type="ECO:0000256" key="4">
    <source>
        <dbReference type="ARBA" id="ARBA00023239"/>
    </source>
</evidence>
<keyword evidence="3" id="KW-0862">Zinc</keyword>
<reference evidence="6 7" key="1">
    <citation type="submission" date="2015-03" db="EMBL/GenBank/DDBJ databases">
        <title>Genomics and transcriptomics of the oil-accumulating basidiomycete yeast T. oleaginosus allow insights into substrate utilization and the diverse evolutionary trajectories of mating systems in fungi.</title>
        <authorList>
            <consortium name="DOE Joint Genome Institute"/>
            <person name="Kourist R."/>
            <person name="Kracht O."/>
            <person name="Bracharz F."/>
            <person name="Lipzen A."/>
            <person name="Nolan M."/>
            <person name="Ohm R."/>
            <person name="Grigoriev I."/>
            <person name="Sun S."/>
            <person name="Heitman J."/>
            <person name="Bruck T."/>
            <person name="Nowrousian M."/>
        </authorList>
    </citation>
    <scope>NUCLEOTIDE SEQUENCE [LARGE SCALE GENOMIC DNA]</scope>
    <source>
        <strain evidence="6 7">IBC0246</strain>
    </source>
</reference>
<comment type="similarity">
    <text evidence="1">Belongs to the Gfa family.</text>
</comment>
<dbReference type="AlphaFoldDB" id="A0A0J1AWW7"/>
<dbReference type="RefSeq" id="XP_018276285.1">
    <property type="nucleotide sequence ID" value="XM_018424141.1"/>
</dbReference>
<feature type="domain" description="CENP-V/GFA" evidence="5">
    <location>
        <begin position="158"/>
        <end position="273"/>
    </location>
</feature>
<dbReference type="EMBL" id="KQ087248">
    <property type="protein sequence ID" value="KLT39794.1"/>
    <property type="molecule type" value="Genomic_DNA"/>
</dbReference>
<gene>
    <name evidence="6" type="ORF">CC85DRAFT_288134</name>
</gene>
<evidence type="ECO:0000256" key="2">
    <source>
        <dbReference type="ARBA" id="ARBA00022723"/>
    </source>
</evidence>
<dbReference type="STRING" id="879819.A0A0J1AWW7"/>
<evidence type="ECO:0000313" key="7">
    <source>
        <dbReference type="Proteomes" id="UP000053611"/>
    </source>
</evidence>